<dbReference type="GO" id="GO:0010499">
    <property type="term" value="P:proteasomal ubiquitin-independent protein catabolic process"/>
    <property type="evidence" value="ECO:0007669"/>
    <property type="project" value="TreeGrafter"/>
</dbReference>
<evidence type="ECO:0000256" key="5">
    <source>
        <dbReference type="ARBA" id="ARBA00022737"/>
    </source>
</evidence>
<evidence type="ECO:0000256" key="8">
    <source>
        <dbReference type="ARBA" id="ARBA00023242"/>
    </source>
</evidence>
<dbReference type="Proteomes" id="UP000007431">
    <property type="component" value="Unassembled WGS sequence"/>
</dbReference>
<dbReference type="Pfam" id="PF16507">
    <property type="entry name" value="HEAT_PSME4_mid"/>
    <property type="match status" value="1"/>
</dbReference>
<comment type="similarity">
    <text evidence="3">Belongs to the BLM10 family.</text>
</comment>
<dbReference type="InterPro" id="IPR055455">
    <property type="entry name" value="HEAT_PSME4"/>
</dbReference>
<accession>D8PNA5</accession>
<dbReference type="GO" id="GO:0005829">
    <property type="term" value="C:cytosol"/>
    <property type="evidence" value="ECO:0007669"/>
    <property type="project" value="TreeGrafter"/>
</dbReference>
<keyword evidence="4" id="KW-0963">Cytoplasm</keyword>
<dbReference type="VEuPathDB" id="FungiDB:SCHCODRAFT_01250767"/>
<dbReference type="HOGENOM" id="CLU_000772_3_0_1"/>
<evidence type="ECO:0000256" key="1">
    <source>
        <dbReference type="ARBA" id="ARBA00004324"/>
    </source>
</evidence>
<keyword evidence="6" id="KW-0227">DNA damage</keyword>
<reference evidence="12 13" key="1">
    <citation type="journal article" date="2010" name="Nat. Biotechnol.">
        <title>Genome sequence of the model mushroom Schizophyllum commune.</title>
        <authorList>
            <person name="Ohm R.A."/>
            <person name="de Jong J.F."/>
            <person name="Lugones L.G."/>
            <person name="Aerts A."/>
            <person name="Kothe E."/>
            <person name="Stajich J.E."/>
            <person name="de Vries R.P."/>
            <person name="Record E."/>
            <person name="Levasseur A."/>
            <person name="Baker S.E."/>
            <person name="Bartholomew K.A."/>
            <person name="Coutinho P.M."/>
            <person name="Erdmann S."/>
            <person name="Fowler T.J."/>
            <person name="Gathman A.C."/>
            <person name="Lombard V."/>
            <person name="Henrissat B."/>
            <person name="Knabe N."/>
            <person name="Kuees U."/>
            <person name="Lilly W.W."/>
            <person name="Lindquist E."/>
            <person name="Lucas S."/>
            <person name="Magnuson J.K."/>
            <person name="Piumi F."/>
            <person name="Raudaskoski M."/>
            <person name="Salamov A."/>
            <person name="Schmutz J."/>
            <person name="Schwarze F.W.M.R."/>
            <person name="vanKuyk P.A."/>
            <person name="Horton J.S."/>
            <person name="Grigoriev I.V."/>
            <person name="Woesten H.A.B."/>
        </authorList>
    </citation>
    <scope>NUCLEOTIDE SEQUENCE [LARGE SCALE GENOMIC DNA]</scope>
    <source>
        <strain evidence="13">H4-8 / FGSC 9210</strain>
    </source>
</reference>
<evidence type="ECO:0000256" key="6">
    <source>
        <dbReference type="ARBA" id="ARBA00022763"/>
    </source>
</evidence>
<dbReference type="InterPro" id="IPR016024">
    <property type="entry name" value="ARM-type_fold"/>
</dbReference>
<dbReference type="PANTHER" id="PTHR32170">
    <property type="entry name" value="PROTEASOME ACTIVATOR COMPLEX SUBUNIT 4"/>
    <property type="match status" value="1"/>
</dbReference>
<dbReference type="Pfam" id="PF23096">
    <property type="entry name" value="HEAT_PSME4"/>
    <property type="match status" value="1"/>
</dbReference>
<feature type="domain" description="Proteasome activator complex subunit 4-like HEAT repeat-like" evidence="11">
    <location>
        <begin position="1370"/>
        <end position="1523"/>
    </location>
</feature>
<dbReference type="GO" id="GO:0070628">
    <property type="term" value="F:proteasome binding"/>
    <property type="evidence" value="ECO:0007669"/>
    <property type="project" value="InterPro"/>
</dbReference>
<evidence type="ECO:0000256" key="7">
    <source>
        <dbReference type="ARBA" id="ARBA00023204"/>
    </source>
</evidence>
<sequence length="1920" mass="218742">MDGELPPATPPEEGEDRYIRKLKIYAKNLPYSIEPESKMMEILDFILLRLTQCVEAKDYDVGLVQWDSLLSYWMMLKYPIPKEKRIRLAKLYYHLCTVPGMSTSNIALCADAFKALTRSKKKLSIEDMRLPWKPVYDLLSKDLFLARRQFEQLSWCMGYLASHARRFYHPGAIEEMLNTFVPLINNTSLNSVLWSQYALLTFLPESHPQAYLPMLFRHWQSVNSYLYDERMLDFVSRLTVLHVDPSVNNFVWSGIYKDVGIFTEQQWSWVMCKTLVSMEIPLADAGSLTTGPQADNQAAFEIDRLPKAAWRIPSLARILVYSMAPDSMPSPASNAPTPIGHSVSRGRTYLAGSKALDSLVTLIASVESFFHPTNSGAWTVDLSAFVKYIAYEFNKRWHEEHQPDCKTPTNRRLTRTMKRELVKSIRTVALLAMFSHDPKVVVNIQSCLKSMSVMEPDLILHPILDRAVPSLEAVTQRTISIIKALGAIAPAIVCRDVYYPGAKFLVPLLQLLIPGIDLNDPSKTLCTTGFLMEIAQYIKIADLTAGEPKATDDTVPAMPSNAYANLALPAFTSDMGIADITSRLSDEEEDELLKASTQDFADWIANLVRRVIQLLENLPEEGANGSAGGELEVQVVDAVAGAFSQICVHLSEPLFDMVLGMVYDYASQNVRSNAVRAVHQLVECVANADPEKTIKRFLPLCERNIRMELDNGAGSLRTTNSSRPLPSDTTLHWNLAMLRGTVYNDGSVIVKHREALLNIVKLLSSRCYSKRAYSWTGKFLTSMLITLSHTYPLENKFVNPDEWNSEEFNKDHYKHWGKMYTSEDVSVSWHVPNEQEIDFVLQIFRELVEPTLATLEGLLQPGVVRDAIWRNDFCRHLSLVRSAFSGTPTLLQEFLTEEEALNEKLDTDILNEIPEMIANIAPCTAGFCLTDPADPRYQYVVSLKRRFGSLLHHASTSLRQQGEENTVDAVLILVRSIRSYMLEYGDSRDSFYVNEDQYASEQNVARQYANQKVWPRAVFVRRARYYHSARLRWNSIERARRNTENALIDDLVVSSDPCRLMLPRAAQGVLDAVNGTYDGVRKRALPVLFKALEPGTDDDRMKGALWTLNMSAFGKYAVGEPTLCADFWNAIFRSQWNEKPSIQEAVSVVADNALNSFVEPCYLVYDVPTPDVDEAVKDIKAILDNMPKDAALTIRCKENRMRRVSLQERSAERITNMVLEIGHADKTHWRYLIVAMRVLRTLVRRDVPLTKAQITFFLEKCHDEHPTVYAQRAVMKGLRNIKLRTLCKSSADLVQYRPRNPLKEDVKIQQLPIRPAVCNMFSLQACASPFRSMLLDQDPFWLAWHDHITMTHVPDVVKSTYQPWEPVSQEAIKAVRELATTKQFWEDLVTYYGEENHESTVVQDNIATVKSIFQLLEDEPFPYVKPILTDLLSKKDKNKQRAGAELLAGVIGGSKNWPGEKQKVLWDWLTPQVPSLLGGNVQTDTIMVWTTFLEYIFYKKDPRRLQPFVDFLMKEFKMVDFHAEMSLDALKVLSMFRALYEELNWKFSPWTNEVLNRCWAEIHSEHDDIRAYFGEILSARPSIPSVEVFVKECRRVPEEFDIMGTRGVYHKKKVVELVQKFAVWRQERQPGVRAFQSTYDRVGITVCKWLFQSVHDTNAASVFDYILPLMPELFRFTEVPDNDELAQRANLLLVRMCGVTPPASLVNPILDAIFDAIQNSPSWRVRLKALPLVQVFYFRQVPLIGEQKMVEIMEVLCKCLDDEVVEVREMAATTLSGILRLSPRRSVMTLKDRFVRLAKNSHIPPRSDPGYSAAIRRRHAAILGICALVDSYPYTVEKWMPDLLANILAEHTYDPIPISTAVRNCASNFKKTHQDTWHEDCKRFNEDQMVALSTLLTGSSYCELVYTLGGGRVADALVDA</sequence>
<dbReference type="InterPro" id="IPR035309">
    <property type="entry name" value="PSME4"/>
</dbReference>
<gene>
    <name evidence="12" type="ORF">SCHCODRAFT_49222</name>
</gene>
<organism evidence="13">
    <name type="scientific">Schizophyllum commune (strain H4-8 / FGSC 9210)</name>
    <name type="common">Split gill fungus</name>
    <dbReference type="NCBI Taxonomy" id="578458"/>
    <lineage>
        <taxon>Eukaryota</taxon>
        <taxon>Fungi</taxon>
        <taxon>Dikarya</taxon>
        <taxon>Basidiomycota</taxon>
        <taxon>Agaricomycotina</taxon>
        <taxon>Agaricomycetes</taxon>
        <taxon>Agaricomycetidae</taxon>
        <taxon>Agaricales</taxon>
        <taxon>Schizophyllaceae</taxon>
        <taxon>Schizophyllum</taxon>
    </lineage>
</organism>
<comment type="subcellular location">
    <subcellularLocation>
        <location evidence="2">Cytoplasm</location>
    </subcellularLocation>
    <subcellularLocation>
        <location evidence="1">Nucleus speckle</location>
    </subcellularLocation>
</comment>
<proteinExistence type="inferred from homology"/>
<evidence type="ECO:0000259" key="11">
    <source>
        <dbReference type="Pfam" id="PF23096"/>
    </source>
</evidence>
<protein>
    <submittedName>
        <fullName evidence="12">Uncharacterized protein</fullName>
    </submittedName>
</protein>
<dbReference type="InterPro" id="IPR021843">
    <property type="entry name" value="PSME4_C"/>
</dbReference>
<keyword evidence="7" id="KW-0234">DNA repair</keyword>
<evidence type="ECO:0000259" key="9">
    <source>
        <dbReference type="Pfam" id="PF11919"/>
    </source>
</evidence>
<dbReference type="GO" id="GO:0016504">
    <property type="term" value="F:peptidase activator activity"/>
    <property type="evidence" value="ECO:0007669"/>
    <property type="project" value="InterPro"/>
</dbReference>
<feature type="domain" description="Proteasome activator complex subunit 4 C-terminal" evidence="9">
    <location>
        <begin position="1816"/>
        <end position="1902"/>
    </location>
</feature>
<dbReference type="SUPFAM" id="SSF48371">
    <property type="entry name" value="ARM repeat"/>
    <property type="match status" value="2"/>
</dbReference>
<dbReference type="PANTHER" id="PTHR32170:SF3">
    <property type="entry name" value="PROTEASOME ACTIVATOR COMPLEX SUBUNIT 4"/>
    <property type="match status" value="1"/>
</dbReference>
<evidence type="ECO:0000313" key="13">
    <source>
        <dbReference type="Proteomes" id="UP000007431"/>
    </source>
</evidence>
<evidence type="ECO:0000256" key="3">
    <source>
        <dbReference type="ARBA" id="ARBA00005739"/>
    </source>
</evidence>
<evidence type="ECO:0000256" key="2">
    <source>
        <dbReference type="ARBA" id="ARBA00004496"/>
    </source>
</evidence>
<dbReference type="InterPro" id="IPR032430">
    <property type="entry name" value="Blm10_mid"/>
</dbReference>
<dbReference type="GO" id="GO:0006281">
    <property type="term" value="P:DNA repair"/>
    <property type="evidence" value="ECO:0007669"/>
    <property type="project" value="UniProtKB-KW"/>
</dbReference>
<feature type="domain" description="Proteasome activator Blm10 middle HEAT repeats region" evidence="10">
    <location>
        <begin position="359"/>
        <end position="891"/>
    </location>
</feature>
<dbReference type="InParanoid" id="D8PNA5"/>
<evidence type="ECO:0000256" key="4">
    <source>
        <dbReference type="ARBA" id="ARBA00022490"/>
    </source>
</evidence>
<dbReference type="Gene3D" id="1.25.10.10">
    <property type="entry name" value="Leucine-rich Repeat Variant"/>
    <property type="match status" value="1"/>
</dbReference>
<dbReference type="EMBL" id="GL377302">
    <property type="protein sequence ID" value="EFJ03576.1"/>
    <property type="molecule type" value="Genomic_DNA"/>
</dbReference>
<name>D8PNA5_SCHCM</name>
<evidence type="ECO:0000259" key="10">
    <source>
        <dbReference type="Pfam" id="PF16507"/>
    </source>
</evidence>
<dbReference type="Pfam" id="PF11919">
    <property type="entry name" value="PSME4_C"/>
    <property type="match status" value="1"/>
</dbReference>
<keyword evidence="13" id="KW-1185">Reference proteome</keyword>
<keyword evidence="5" id="KW-0677">Repeat</keyword>
<evidence type="ECO:0000313" key="12">
    <source>
        <dbReference type="EMBL" id="EFJ03576.1"/>
    </source>
</evidence>
<dbReference type="GO" id="GO:0016607">
    <property type="term" value="C:nuclear speck"/>
    <property type="evidence" value="ECO:0007669"/>
    <property type="project" value="UniProtKB-SubCell"/>
</dbReference>
<dbReference type="InterPro" id="IPR011989">
    <property type="entry name" value="ARM-like"/>
</dbReference>
<dbReference type="eggNOG" id="KOG1851">
    <property type="taxonomic scope" value="Eukaryota"/>
</dbReference>
<dbReference type="OMA" id="GCQHNEK"/>
<dbReference type="STRING" id="578458.D8PNA5"/>
<keyword evidence="8" id="KW-0539">Nucleus</keyword>